<protein>
    <recommendedName>
        <fullName evidence="1">DNA (cytosine-5-)-methyltransferase</fullName>
        <ecNumber evidence="1">2.1.1.37</ecNumber>
    </recommendedName>
</protein>
<dbReference type="Pfam" id="PF00145">
    <property type="entry name" value="DNA_methylase"/>
    <property type="match status" value="1"/>
</dbReference>
<feature type="active site" evidence="7">
    <location>
        <position position="89"/>
    </location>
</feature>
<gene>
    <name evidence="9" type="ORF">ALQ39_02904</name>
</gene>
<evidence type="ECO:0000256" key="5">
    <source>
        <dbReference type="ARBA" id="ARBA00022747"/>
    </source>
</evidence>
<accession>A0A3M3WHV2</accession>
<comment type="caution">
    <text evidence="9">The sequence shown here is derived from an EMBL/GenBank/DDBJ whole genome shotgun (WGS) entry which is preliminary data.</text>
</comment>
<keyword evidence="4 7" id="KW-0949">S-adenosyl-L-methionine</keyword>
<evidence type="ECO:0000256" key="1">
    <source>
        <dbReference type="ARBA" id="ARBA00011975"/>
    </source>
</evidence>
<comment type="similarity">
    <text evidence="7 8">Belongs to the class I-like SAM-binding methyltransferase superfamily. C5-methyltransferase family.</text>
</comment>
<dbReference type="InterPro" id="IPR050750">
    <property type="entry name" value="C5-MTase"/>
</dbReference>
<dbReference type="PRINTS" id="PR00105">
    <property type="entry name" value="C5METTRFRASE"/>
</dbReference>
<evidence type="ECO:0000256" key="7">
    <source>
        <dbReference type="PROSITE-ProRule" id="PRU01016"/>
    </source>
</evidence>
<dbReference type="PANTHER" id="PTHR46098:SF1">
    <property type="entry name" value="TRNA (CYTOSINE(38)-C(5))-METHYLTRANSFERASE"/>
    <property type="match status" value="1"/>
</dbReference>
<evidence type="ECO:0000313" key="9">
    <source>
        <dbReference type="EMBL" id="RMO57024.1"/>
    </source>
</evidence>
<dbReference type="GO" id="GO:0032259">
    <property type="term" value="P:methylation"/>
    <property type="evidence" value="ECO:0007669"/>
    <property type="project" value="UniProtKB-KW"/>
</dbReference>
<evidence type="ECO:0000256" key="6">
    <source>
        <dbReference type="ARBA" id="ARBA00047422"/>
    </source>
</evidence>
<keyword evidence="2 7" id="KW-0489">Methyltransferase</keyword>
<dbReference type="Gene3D" id="3.90.120.10">
    <property type="entry name" value="DNA Methylase, subunit A, domain 2"/>
    <property type="match status" value="1"/>
</dbReference>
<reference evidence="9 10" key="1">
    <citation type="submission" date="2018-08" db="EMBL/GenBank/DDBJ databases">
        <title>Recombination of ecologically and evolutionarily significant loci maintains genetic cohesion in the Pseudomonas syringae species complex.</title>
        <authorList>
            <person name="Dillon M."/>
            <person name="Thakur S."/>
            <person name="Almeida R.N.D."/>
            <person name="Weir B.S."/>
            <person name="Guttman D.S."/>
        </authorList>
    </citation>
    <scope>NUCLEOTIDE SEQUENCE [LARGE SCALE GENOMIC DNA]</scope>
    <source>
        <strain evidence="9 10">ICMP 4316</strain>
    </source>
</reference>
<dbReference type="AlphaFoldDB" id="A0A3M3WHV2"/>
<dbReference type="InterPro" id="IPR001525">
    <property type="entry name" value="C5_MeTfrase"/>
</dbReference>
<proteinExistence type="inferred from homology"/>
<evidence type="ECO:0000313" key="10">
    <source>
        <dbReference type="Proteomes" id="UP000275613"/>
    </source>
</evidence>
<comment type="catalytic activity">
    <reaction evidence="6">
        <text>a 2'-deoxycytidine in DNA + S-adenosyl-L-methionine = a 5-methyl-2'-deoxycytidine in DNA + S-adenosyl-L-homocysteine + H(+)</text>
        <dbReference type="Rhea" id="RHEA:13681"/>
        <dbReference type="Rhea" id="RHEA-COMP:11369"/>
        <dbReference type="Rhea" id="RHEA-COMP:11370"/>
        <dbReference type="ChEBI" id="CHEBI:15378"/>
        <dbReference type="ChEBI" id="CHEBI:57856"/>
        <dbReference type="ChEBI" id="CHEBI:59789"/>
        <dbReference type="ChEBI" id="CHEBI:85452"/>
        <dbReference type="ChEBI" id="CHEBI:85454"/>
        <dbReference type="EC" id="2.1.1.37"/>
    </reaction>
</comment>
<dbReference type="GO" id="GO:0003886">
    <property type="term" value="F:DNA (cytosine-5-)-methyltransferase activity"/>
    <property type="evidence" value="ECO:0007669"/>
    <property type="project" value="UniProtKB-EC"/>
</dbReference>
<organism evidence="9 10">
    <name type="scientific">Pseudomonas amygdali pv. eriobotryae</name>
    <dbReference type="NCBI Taxonomy" id="129137"/>
    <lineage>
        <taxon>Bacteria</taxon>
        <taxon>Pseudomonadati</taxon>
        <taxon>Pseudomonadota</taxon>
        <taxon>Gammaproteobacteria</taxon>
        <taxon>Pseudomonadales</taxon>
        <taxon>Pseudomonadaceae</taxon>
        <taxon>Pseudomonas</taxon>
        <taxon>Pseudomonas amygdali</taxon>
    </lineage>
</organism>
<dbReference type="InterPro" id="IPR029063">
    <property type="entry name" value="SAM-dependent_MTases_sf"/>
</dbReference>
<dbReference type="Gene3D" id="3.40.50.150">
    <property type="entry name" value="Vaccinia Virus protein VP39"/>
    <property type="match status" value="1"/>
</dbReference>
<evidence type="ECO:0000256" key="4">
    <source>
        <dbReference type="ARBA" id="ARBA00022691"/>
    </source>
</evidence>
<dbReference type="SUPFAM" id="SSF53335">
    <property type="entry name" value="S-adenosyl-L-methionine-dependent methyltransferases"/>
    <property type="match status" value="1"/>
</dbReference>
<dbReference type="EC" id="2.1.1.37" evidence="1"/>
<dbReference type="PANTHER" id="PTHR46098">
    <property type="entry name" value="TRNA (CYTOSINE(38)-C(5))-METHYLTRANSFERASE"/>
    <property type="match status" value="1"/>
</dbReference>
<evidence type="ECO:0000256" key="8">
    <source>
        <dbReference type="RuleBase" id="RU000416"/>
    </source>
</evidence>
<dbReference type="NCBIfam" id="TIGR00675">
    <property type="entry name" value="dcm"/>
    <property type="match status" value="1"/>
</dbReference>
<dbReference type="GO" id="GO:0009307">
    <property type="term" value="P:DNA restriction-modification system"/>
    <property type="evidence" value="ECO:0007669"/>
    <property type="project" value="UniProtKB-KW"/>
</dbReference>
<dbReference type="Proteomes" id="UP000275613">
    <property type="component" value="Unassembled WGS sequence"/>
</dbReference>
<evidence type="ECO:0000256" key="3">
    <source>
        <dbReference type="ARBA" id="ARBA00022679"/>
    </source>
</evidence>
<keyword evidence="5" id="KW-0680">Restriction system</keyword>
<dbReference type="PROSITE" id="PS51679">
    <property type="entry name" value="SAM_MT_C5"/>
    <property type="match status" value="1"/>
</dbReference>
<dbReference type="EMBL" id="RBPV01000268">
    <property type="protein sequence ID" value="RMO57024.1"/>
    <property type="molecule type" value="Genomic_DNA"/>
</dbReference>
<evidence type="ECO:0000256" key="2">
    <source>
        <dbReference type="ARBA" id="ARBA00022603"/>
    </source>
</evidence>
<name>A0A3M3WHV2_PSEA0</name>
<sequence length="398" mass="43627">MHVSTHHFAQKARREPMANFYEFFAGGGMARAGLGPDWQCMFANDFDPKKAASYATNWGDDHLRVGDVAALTTTELPSVVDLAWASFPCQDLSLAGAGAGLKGHRSGTFWPFWKLMKALGEEDRAPRMIVLENVCGAITSHDGKDFAAISAALSNGGYRFGAVVMNAVHFLPQSRPRLFIIAVRKSSPIPHTIVANGPEVEWHSSTLVEAYSKLSKRSQSAWIWWHLSAPPARTTIFADLVEDTPHGVTWHTAVETKKLLSMMSPLNLAKVEAAKKSGGRIVGTIYKRTRADGPNGEKFQRAEIRFDDVAGCLRTPTGGSSRQTIMVIEGKRVRSRLLSPREAARLMGLPDTYVLPKNYNDAYHLAGDGVAIPVVRFLAEHLLEPLLLSALVVEKRVA</sequence>
<keyword evidence="3 7" id="KW-0808">Transferase</keyword>